<name>D7CT47_TRURR</name>
<organism evidence="2 3">
    <name type="scientific">Truepera radiovictrix (strain DSM 17093 / CIP 108686 / LMG 22925 / RQ-24)</name>
    <dbReference type="NCBI Taxonomy" id="649638"/>
    <lineage>
        <taxon>Bacteria</taxon>
        <taxon>Thermotogati</taxon>
        <taxon>Deinococcota</taxon>
        <taxon>Deinococci</taxon>
        <taxon>Trueperales</taxon>
        <taxon>Trueperaceae</taxon>
        <taxon>Truepera</taxon>
    </lineage>
</organism>
<dbReference type="PANTHER" id="PTHR42754:SF1">
    <property type="entry name" value="LIPOPROTEIN"/>
    <property type="match status" value="1"/>
</dbReference>
<keyword evidence="3" id="KW-1185">Reference proteome</keyword>
<dbReference type="AlphaFoldDB" id="D7CT47"/>
<dbReference type="PROSITE" id="PS51257">
    <property type="entry name" value="PROKAR_LIPOPROTEIN"/>
    <property type="match status" value="1"/>
</dbReference>
<accession>D7CT47</accession>
<evidence type="ECO:0000313" key="2">
    <source>
        <dbReference type="EMBL" id="ADI15510.1"/>
    </source>
</evidence>
<dbReference type="EMBL" id="CP002049">
    <property type="protein sequence ID" value="ADI15510.1"/>
    <property type="molecule type" value="Genomic_DNA"/>
</dbReference>
<dbReference type="Gene3D" id="2.120.10.30">
    <property type="entry name" value="TolB, C-terminal domain"/>
    <property type="match status" value="2"/>
</dbReference>
<feature type="signal peptide" evidence="1">
    <location>
        <begin position="1"/>
        <end position="18"/>
    </location>
</feature>
<feature type="chain" id="PRO_5003094579" evidence="1">
    <location>
        <begin position="19"/>
        <end position="401"/>
    </location>
</feature>
<gene>
    <name evidence="2" type="ordered locus">Trad_2401</name>
</gene>
<evidence type="ECO:0000313" key="3">
    <source>
        <dbReference type="Proteomes" id="UP000000379"/>
    </source>
</evidence>
<dbReference type="HOGENOM" id="CLU_698173_0_0_0"/>
<sequence>MKRLRFFFLALFTLALLAACSQPADLPTAELEPQFGTADDDYAYEVATHPKHPYVFVAGTRMNEVDSPDHYRRGFLRRYNRDGTLVWERLTPRARFVRGAEIGGVGTDAAGNVYAIYAGDVDPDPFQDLWERYLVKFDKDGTQLWRKMLSPSSYSVLAVDGDGSVYVGSSEGGAWLQKYTSAGRLVWERGSSSNAWVTDVALSPAGDAYVLIDNRFNSPEGPGHLLQKYNPNGQLQFERKIFWRSEVQGIAFGGNAVYVAYRSDSVPGTPIYLRKYSSAGTLLFKREFATSINDDLGVRGVAADEVGNVYLTGFITSGYLSDPNTSTDLFVNKYAPSGDLLWRYNPKLPNSSEFSSGVAARTKDEIYVVGATDGKVNGKNFGGYDAFLMRLDGAGKRVWSR</sequence>
<dbReference type="PANTHER" id="PTHR42754">
    <property type="entry name" value="ENDOGLUCANASE"/>
    <property type="match status" value="1"/>
</dbReference>
<dbReference type="eggNOG" id="COG1520">
    <property type="taxonomic scope" value="Bacteria"/>
</dbReference>
<dbReference type="InterPro" id="IPR011042">
    <property type="entry name" value="6-blade_b-propeller_TolB-like"/>
</dbReference>
<protein>
    <submittedName>
        <fullName evidence="2">Uncharacterized protein</fullName>
    </submittedName>
</protein>
<dbReference type="SUPFAM" id="SSF101898">
    <property type="entry name" value="NHL repeat"/>
    <property type="match status" value="1"/>
</dbReference>
<proteinExistence type="predicted"/>
<keyword evidence="1" id="KW-0732">Signal</keyword>
<evidence type="ECO:0000256" key="1">
    <source>
        <dbReference type="SAM" id="SignalP"/>
    </source>
</evidence>
<dbReference type="KEGG" id="tra:Trad_2401"/>
<reference evidence="3" key="1">
    <citation type="submission" date="2010-05" db="EMBL/GenBank/DDBJ databases">
        <title>The complete genome of Truepera radiovictris DSM 17093.</title>
        <authorList>
            <consortium name="US DOE Joint Genome Institute (JGI-PGF)"/>
            <person name="Lucas S."/>
            <person name="Copeland A."/>
            <person name="Lapidus A."/>
            <person name="Glavina del Rio T."/>
            <person name="Dalin E."/>
            <person name="Tice H."/>
            <person name="Bruce D."/>
            <person name="Goodwin L."/>
            <person name="Pitluck S."/>
            <person name="Kyrpides N."/>
            <person name="Mavromatis K."/>
            <person name="Ovchinnikova G."/>
            <person name="Munk A.C."/>
            <person name="Detter J.C."/>
            <person name="Han C."/>
            <person name="Tapia R."/>
            <person name="Land M."/>
            <person name="Hauser L."/>
            <person name="Markowitz V."/>
            <person name="Cheng J.-F."/>
            <person name="Hugenholtz P."/>
            <person name="Woyke T."/>
            <person name="Wu D."/>
            <person name="Tindall B."/>
            <person name="Pomrenke H.G."/>
            <person name="Brambilla E."/>
            <person name="Klenk H.-P."/>
            <person name="Eisen J.A."/>
        </authorList>
    </citation>
    <scope>NUCLEOTIDE SEQUENCE [LARGE SCALE GENOMIC DNA]</scope>
    <source>
        <strain evidence="3">DSM 17093 / CIP 108686 / LMG 22925 / RQ-24</strain>
    </source>
</reference>
<dbReference type="OrthoDB" id="53254at2"/>
<dbReference type="STRING" id="649638.Trad_2401"/>
<dbReference type="Proteomes" id="UP000000379">
    <property type="component" value="Chromosome"/>
</dbReference>
<reference evidence="2 3" key="2">
    <citation type="journal article" date="2011" name="Stand. Genomic Sci.">
        <title>Complete genome sequence of Truepera radiovictrix type strain (RQ-24).</title>
        <authorList>
            <person name="Ivanova N."/>
            <person name="Rohde C."/>
            <person name="Munk C."/>
            <person name="Nolan M."/>
            <person name="Lucas S."/>
            <person name="Del Rio T.G."/>
            <person name="Tice H."/>
            <person name="Deshpande S."/>
            <person name="Cheng J.F."/>
            <person name="Tapia R."/>
            <person name="Han C."/>
            <person name="Goodwin L."/>
            <person name="Pitluck S."/>
            <person name="Liolios K."/>
            <person name="Mavromatis K."/>
            <person name="Mikhailova N."/>
            <person name="Pati A."/>
            <person name="Chen A."/>
            <person name="Palaniappan K."/>
            <person name="Land M."/>
            <person name="Hauser L."/>
            <person name="Chang Y.J."/>
            <person name="Jeffries C.D."/>
            <person name="Brambilla E."/>
            <person name="Rohde M."/>
            <person name="Goker M."/>
            <person name="Tindall B.J."/>
            <person name="Woyke T."/>
            <person name="Bristow J."/>
            <person name="Eisen J.A."/>
            <person name="Markowitz V."/>
            <person name="Hugenholtz P."/>
            <person name="Kyrpides N.C."/>
            <person name="Klenk H.P."/>
            <person name="Lapidus A."/>
        </authorList>
    </citation>
    <scope>NUCLEOTIDE SEQUENCE [LARGE SCALE GENOMIC DNA]</scope>
    <source>
        <strain evidence="3">DSM 17093 / CIP 108686 / LMG 22925 / RQ-24</strain>
    </source>
</reference>
<dbReference type="RefSeq" id="WP_013178873.1">
    <property type="nucleotide sequence ID" value="NC_014221.1"/>
</dbReference>